<dbReference type="AlphaFoldDB" id="A0A4R6YUT9"/>
<evidence type="ECO:0000256" key="1">
    <source>
        <dbReference type="PROSITE-ProRule" id="PRU00023"/>
    </source>
</evidence>
<dbReference type="Proteomes" id="UP000295293">
    <property type="component" value="Unassembled WGS sequence"/>
</dbReference>
<dbReference type="OrthoDB" id="6020170at2"/>
<reference evidence="3 4" key="1">
    <citation type="submission" date="2019-03" db="EMBL/GenBank/DDBJ databases">
        <title>Genomic Encyclopedia of Type Strains, Phase IV (KMG-IV): sequencing the most valuable type-strain genomes for metagenomic binning, comparative biology and taxonomic classification.</title>
        <authorList>
            <person name="Goeker M."/>
        </authorList>
    </citation>
    <scope>NUCLEOTIDE SEQUENCE [LARGE SCALE GENOMIC DNA]</scope>
    <source>
        <strain evidence="3 4">DSM 21667</strain>
    </source>
</reference>
<dbReference type="InterPro" id="IPR036770">
    <property type="entry name" value="Ankyrin_rpt-contain_sf"/>
</dbReference>
<dbReference type="SUPFAM" id="SSF48403">
    <property type="entry name" value="Ankyrin repeat"/>
    <property type="match status" value="1"/>
</dbReference>
<dbReference type="PANTHER" id="PTHR46224">
    <property type="entry name" value="ANKYRIN REPEAT FAMILY PROTEIN"/>
    <property type="match status" value="1"/>
</dbReference>
<proteinExistence type="predicted"/>
<feature type="repeat" description="ANK" evidence="1">
    <location>
        <begin position="114"/>
        <end position="147"/>
    </location>
</feature>
<sequence length="246" mass="26995">MKTQPAEKFFSGPTLTLAQAIEHGDVAEVDELARTVDLNKPGAEDMTVLFFALSQAFGEKPKQLEIITHLVKAGADPLRPVKDLGSVLGVSLQAKSPLYVKALLDGGVSPDTVEGSTPILFDVTHEHTFDTLKLLLDRGASIDKTDTLGNTALMRSLMRMQLDQTVYLLDRGANPNFVNVNGVSFAGQLKFQIERQQAGSPAQLKMLEIRERIVAKGVAWPPPTRDQERERMLARGQQPDKPLQIN</sequence>
<dbReference type="Gene3D" id="1.25.40.20">
    <property type="entry name" value="Ankyrin repeat-containing domain"/>
    <property type="match status" value="1"/>
</dbReference>
<gene>
    <name evidence="3" type="ORF">DFR29_1084</name>
</gene>
<dbReference type="SMART" id="SM00248">
    <property type="entry name" value="ANK"/>
    <property type="match status" value="3"/>
</dbReference>
<dbReference type="InterPro" id="IPR002110">
    <property type="entry name" value="Ankyrin_rpt"/>
</dbReference>
<keyword evidence="1" id="KW-0040">ANK repeat</keyword>
<dbReference type="PANTHER" id="PTHR46224:SF6">
    <property type="entry name" value="ANKYRIN REPEAT FAMILY PROTEIN"/>
    <property type="match status" value="1"/>
</dbReference>
<name>A0A4R6YUT9_9GAMM</name>
<evidence type="ECO:0000256" key="2">
    <source>
        <dbReference type="SAM" id="MobiDB-lite"/>
    </source>
</evidence>
<accession>A0A4R6YUT9</accession>
<dbReference type="EMBL" id="SNZH01000008">
    <property type="protein sequence ID" value="TDR42421.1"/>
    <property type="molecule type" value="Genomic_DNA"/>
</dbReference>
<dbReference type="PROSITE" id="PS50088">
    <property type="entry name" value="ANK_REPEAT"/>
    <property type="match status" value="1"/>
</dbReference>
<comment type="caution">
    <text evidence="3">The sequence shown here is derived from an EMBL/GenBank/DDBJ whole genome shotgun (WGS) entry which is preliminary data.</text>
</comment>
<evidence type="ECO:0000313" key="4">
    <source>
        <dbReference type="Proteomes" id="UP000295293"/>
    </source>
</evidence>
<organism evidence="3 4">
    <name type="scientific">Tahibacter aquaticus</name>
    <dbReference type="NCBI Taxonomy" id="520092"/>
    <lineage>
        <taxon>Bacteria</taxon>
        <taxon>Pseudomonadati</taxon>
        <taxon>Pseudomonadota</taxon>
        <taxon>Gammaproteobacteria</taxon>
        <taxon>Lysobacterales</taxon>
        <taxon>Rhodanobacteraceae</taxon>
        <taxon>Tahibacter</taxon>
    </lineage>
</organism>
<evidence type="ECO:0000313" key="3">
    <source>
        <dbReference type="EMBL" id="TDR42421.1"/>
    </source>
</evidence>
<protein>
    <submittedName>
        <fullName evidence="3">Ankyrin repeat protein</fullName>
    </submittedName>
</protein>
<dbReference type="InterPro" id="IPR051616">
    <property type="entry name" value="Cul2-RING_E3_ligase_SR"/>
</dbReference>
<keyword evidence="4" id="KW-1185">Reference proteome</keyword>
<dbReference type="RefSeq" id="WP_133819245.1">
    <property type="nucleotide sequence ID" value="NZ_SNZH01000008.1"/>
</dbReference>
<feature type="region of interest" description="Disordered" evidence="2">
    <location>
        <begin position="219"/>
        <end position="246"/>
    </location>
</feature>